<accession>A0AA42CQF3</accession>
<name>A0AA42CQF3_9SPHN</name>
<dbReference type="Pfam" id="PF07969">
    <property type="entry name" value="Amidohydro_3"/>
    <property type="match status" value="1"/>
</dbReference>
<dbReference type="PANTHER" id="PTHR11647">
    <property type="entry name" value="HYDRANTOINASE/DIHYDROPYRIMIDINASE FAMILY MEMBER"/>
    <property type="match status" value="1"/>
</dbReference>
<dbReference type="Gene3D" id="2.30.40.10">
    <property type="entry name" value="Urease, subunit C, domain 1"/>
    <property type="match status" value="1"/>
</dbReference>
<dbReference type="SUPFAM" id="SSF51338">
    <property type="entry name" value="Composite domain of metallo-dependent hydrolases"/>
    <property type="match status" value="1"/>
</dbReference>
<dbReference type="InterPro" id="IPR032466">
    <property type="entry name" value="Metal_Hydrolase"/>
</dbReference>
<dbReference type="InterPro" id="IPR013108">
    <property type="entry name" value="Amidohydro_3"/>
</dbReference>
<keyword evidence="3" id="KW-1185">Reference proteome</keyword>
<organism evidence="2 3">
    <name type="scientific">Sphingomonas lycopersici</name>
    <dbReference type="NCBI Taxonomy" id="2951807"/>
    <lineage>
        <taxon>Bacteria</taxon>
        <taxon>Pseudomonadati</taxon>
        <taxon>Pseudomonadota</taxon>
        <taxon>Alphaproteobacteria</taxon>
        <taxon>Sphingomonadales</taxon>
        <taxon>Sphingomonadaceae</taxon>
        <taxon>Sphingomonas</taxon>
    </lineage>
</organism>
<evidence type="ECO:0000259" key="1">
    <source>
        <dbReference type="Pfam" id="PF07969"/>
    </source>
</evidence>
<reference evidence="2" key="1">
    <citation type="submission" date="2022-06" db="EMBL/GenBank/DDBJ databases">
        <title>Sphingomonas sp. nov. isolated from rhizosphere soil of tomato.</title>
        <authorList>
            <person name="Dong H."/>
            <person name="Gao R."/>
        </authorList>
    </citation>
    <scope>NUCLEOTIDE SEQUENCE</scope>
    <source>
        <strain evidence="2">MMSM24</strain>
    </source>
</reference>
<dbReference type="Proteomes" id="UP001165565">
    <property type="component" value="Unassembled WGS sequence"/>
</dbReference>
<dbReference type="Gene3D" id="3.20.20.140">
    <property type="entry name" value="Metal-dependent hydrolases"/>
    <property type="match status" value="2"/>
</dbReference>
<evidence type="ECO:0000313" key="2">
    <source>
        <dbReference type="EMBL" id="MCW6534842.1"/>
    </source>
</evidence>
<dbReference type="PANTHER" id="PTHR11647:SF1">
    <property type="entry name" value="COLLAPSIN RESPONSE MEDIATOR PROTEIN"/>
    <property type="match status" value="1"/>
</dbReference>
<gene>
    <name evidence="2" type="ORF">NEE01_08595</name>
</gene>
<dbReference type="InterPro" id="IPR011059">
    <property type="entry name" value="Metal-dep_hydrolase_composite"/>
</dbReference>
<dbReference type="RefSeq" id="WP_265268654.1">
    <property type="nucleotide sequence ID" value="NZ_JANFAU010000005.1"/>
</dbReference>
<evidence type="ECO:0000313" key="3">
    <source>
        <dbReference type="Proteomes" id="UP001165565"/>
    </source>
</evidence>
<dbReference type="SUPFAM" id="SSF51556">
    <property type="entry name" value="Metallo-dependent hydrolases"/>
    <property type="match status" value="1"/>
</dbReference>
<dbReference type="GO" id="GO:0016812">
    <property type="term" value="F:hydrolase activity, acting on carbon-nitrogen (but not peptide) bonds, in cyclic amides"/>
    <property type="evidence" value="ECO:0007669"/>
    <property type="project" value="TreeGrafter"/>
</dbReference>
<protein>
    <submittedName>
        <fullName evidence="2">Amidohydrolase family protein</fullName>
    </submittedName>
</protein>
<dbReference type="EMBL" id="JANFAV010000004">
    <property type="protein sequence ID" value="MCW6534842.1"/>
    <property type="molecule type" value="Genomic_DNA"/>
</dbReference>
<dbReference type="GO" id="GO:0005829">
    <property type="term" value="C:cytosol"/>
    <property type="evidence" value="ECO:0007669"/>
    <property type="project" value="TreeGrafter"/>
</dbReference>
<sequence length="580" mass="63949">MSAILIKGGTVVDGTGAPAFAADVRVKGKTIAEVAPGLTPHDDERVIDATGCYVTPGFIESHTHFDATMWWQPDLDPLPSYGATTVVMGNCGFSAAPISDDPEVAFEMIKIFSFFEDIPEGPFQKNLPWDWRTWSEYQRSMTTRLKIPANYGAFVGHLAIRLAAMGMDAWKRVATPAEIAKMAELLEDAMEAGALGMSSNLLDHDGQDRPVPTLIADDAEFAALIDVLARYPGCTMQVIVDTFMRMSAPASLERLVRLLKGKKLRVQIAGAIPTLEFQKPALEIMKPLVEQAQADGYDIWPGFAHVSPTNTLSLTRSLIFAQSNDYVWHEVVLAETEEAKLALLNDPDWRARARESWDTKVWPHAPMNNPHRLHLRNSDNGMGPINITLKEYADSRGLHHSDAMAEWIIANGVRSTVHMAPFPKLEDLTVELLKHPQTVGNISDAPAHGQMFCGGGENILLLTKYCRDEGKVTIEEAIHVMTGKLAGHFGFHDRGAIKPGLRADIAVFDLNEIQRREEYKRFDVPTGDFGVTWRYTRDAAPMRLTMVNGMPTFFEGRFTGAMPGEFVSPPAAPALAQAAE</sequence>
<dbReference type="InterPro" id="IPR050378">
    <property type="entry name" value="Metallo-dep_Hydrolases_sf"/>
</dbReference>
<dbReference type="AlphaFoldDB" id="A0AA42CQF3"/>
<feature type="domain" description="Amidohydrolase 3" evidence="1">
    <location>
        <begin position="45"/>
        <end position="550"/>
    </location>
</feature>
<comment type="caution">
    <text evidence="2">The sequence shown here is derived from an EMBL/GenBank/DDBJ whole genome shotgun (WGS) entry which is preliminary data.</text>
</comment>
<proteinExistence type="predicted"/>